<evidence type="ECO:0000256" key="3">
    <source>
        <dbReference type="ARBA" id="ARBA00022475"/>
    </source>
</evidence>
<feature type="transmembrane region" description="Helical" evidence="9">
    <location>
        <begin position="387"/>
        <end position="407"/>
    </location>
</feature>
<evidence type="ECO:0000256" key="1">
    <source>
        <dbReference type="ARBA" id="ARBA00004651"/>
    </source>
</evidence>
<dbReference type="InterPro" id="IPR001851">
    <property type="entry name" value="ABC_transp_permease"/>
</dbReference>
<keyword evidence="5" id="KW-0029">Amino-acid transport</keyword>
<dbReference type="RefSeq" id="WP_183397272.1">
    <property type="nucleotide sequence ID" value="NZ_JACIDS010000001.1"/>
</dbReference>
<feature type="transmembrane region" description="Helical" evidence="9">
    <location>
        <begin position="413"/>
        <end position="434"/>
    </location>
</feature>
<name>A0A840AMG5_9HYPH</name>
<accession>A0A840AMG5</accession>
<keyword evidence="12" id="KW-1185">Reference proteome</keyword>
<dbReference type="Pfam" id="PF02653">
    <property type="entry name" value="BPD_transp_2"/>
    <property type="match status" value="1"/>
</dbReference>
<evidence type="ECO:0000256" key="5">
    <source>
        <dbReference type="ARBA" id="ARBA00022970"/>
    </source>
</evidence>
<feature type="transmembrane region" description="Helical" evidence="9">
    <location>
        <begin position="289"/>
        <end position="315"/>
    </location>
</feature>
<dbReference type="AlphaFoldDB" id="A0A840AMG5"/>
<keyword evidence="3" id="KW-1003">Cell membrane</keyword>
<comment type="subcellular location">
    <subcellularLocation>
        <location evidence="1">Cell membrane</location>
        <topology evidence="1">Multi-pass membrane protein</topology>
    </subcellularLocation>
</comment>
<evidence type="ECO:0000256" key="7">
    <source>
        <dbReference type="ARBA" id="ARBA00023136"/>
    </source>
</evidence>
<keyword evidence="2" id="KW-0813">Transport</keyword>
<keyword evidence="4 9" id="KW-0812">Transmembrane</keyword>
<evidence type="ECO:0000313" key="11">
    <source>
        <dbReference type="EMBL" id="MBB3929636.1"/>
    </source>
</evidence>
<keyword evidence="7 9" id="KW-0472">Membrane</keyword>
<reference evidence="11 12" key="1">
    <citation type="submission" date="2020-08" db="EMBL/GenBank/DDBJ databases">
        <title>Genomic Encyclopedia of Type Strains, Phase IV (KMG-IV): sequencing the most valuable type-strain genomes for metagenomic binning, comparative biology and taxonomic classification.</title>
        <authorList>
            <person name="Goeker M."/>
        </authorList>
    </citation>
    <scope>NUCLEOTIDE SEQUENCE [LARGE SCALE GENOMIC DNA]</scope>
    <source>
        <strain evidence="11 12">DSM 25966</strain>
    </source>
</reference>
<protein>
    <submittedName>
        <fullName evidence="11">Branched-chain amino acid transport system permease protein</fullName>
    </submittedName>
</protein>
<feature type="transmembrane region" description="Helical" evidence="9">
    <location>
        <begin position="189"/>
        <end position="208"/>
    </location>
</feature>
<evidence type="ECO:0000256" key="10">
    <source>
        <dbReference type="SAM" id="SignalP"/>
    </source>
</evidence>
<feature type="transmembrane region" description="Helical" evidence="9">
    <location>
        <begin position="336"/>
        <end position="355"/>
    </location>
</feature>
<dbReference type="PANTHER" id="PTHR11795:SF445">
    <property type="entry name" value="AMINO ACID ABC TRANSPORTER PERMEASE PROTEIN"/>
    <property type="match status" value="1"/>
</dbReference>
<feature type="transmembrane region" description="Helical" evidence="9">
    <location>
        <begin position="361"/>
        <end position="380"/>
    </location>
</feature>
<dbReference type="EMBL" id="JACIDS010000001">
    <property type="protein sequence ID" value="MBB3929636.1"/>
    <property type="molecule type" value="Genomic_DNA"/>
</dbReference>
<evidence type="ECO:0000256" key="6">
    <source>
        <dbReference type="ARBA" id="ARBA00022989"/>
    </source>
</evidence>
<feature type="signal peptide" evidence="10">
    <location>
        <begin position="1"/>
        <end position="19"/>
    </location>
</feature>
<dbReference type="Proteomes" id="UP000553963">
    <property type="component" value="Unassembled WGS sequence"/>
</dbReference>
<evidence type="ECO:0000256" key="4">
    <source>
        <dbReference type="ARBA" id="ARBA00022692"/>
    </source>
</evidence>
<dbReference type="GO" id="GO:0022857">
    <property type="term" value="F:transmembrane transporter activity"/>
    <property type="evidence" value="ECO:0007669"/>
    <property type="project" value="InterPro"/>
</dbReference>
<dbReference type="PANTHER" id="PTHR11795">
    <property type="entry name" value="BRANCHED-CHAIN AMINO ACID TRANSPORT SYSTEM PERMEASE PROTEIN LIVH"/>
    <property type="match status" value="1"/>
</dbReference>
<evidence type="ECO:0000256" key="2">
    <source>
        <dbReference type="ARBA" id="ARBA00022448"/>
    </source>
</evidence>
<comment type="similarity">
    <text evidence="8">Belongs to the binding-protein-dependent transport system permease family. LivHM subfamily.</text>
</comment>
<comment type="caution">
    <text evidence="11">The sequence shown here is derived from an EMBL/GenBank/DDBJ whole genome shotgun (WGS) entry which is preliminary data.</text>
</comment>
<dbReference type="InterPro" id="IPR052157">
    <property type="entry name" value="BCAA_transport_permease"/>
</dbReference>
<feature type="chain" id="PRO_5032486148" evidence="10">
    <location>
        <begin position="20"/>
        <end position="455"/>
    </location>
</feature>
<keyword evidence="10" id="KW-0732">Signal</keyword>
<keyword evidence="6 9" id="KW-1133">Transmembrane helix</keyword>
<gene>
    <name evidence="11" type="ORF">GGR25_000655</name>
</gene>
<feature type="transmembrane region" description="Helical" evidence="9">
    <location>
        <begin position="214"/>
        <end position="236"/>
    </location>
</feature>
<dbReference type="GO" id="GO:0005886">
    <property type="term" value="C:plasma membrane"/>
    <property type="evidence" value="ECO:0007669"/>
    <property type="project" value="UniProtKB-SubCell"/>
</dbReference>
<sequence>MSARAILTLLSLLTALVLAGCSPVDRQQAGVCVAVATAIGPENRAITVQSVAPLDGIPHALRVEFSAAGDPAPHFADCVFAGGVLDAGRGEVIAVRGDRGVLDDREMANLRRWFLDQPGAIAAAIEETNFRAERFSLLPVAPPKWLGFALQQATNTLNVAAFYVPLALAFALIYGLIGRINLAFGEIAMIGAYGAVFGIETAILSGLAGLVPAILLAFTTAVALAALTGWLVGRVVVTPLAEAPPRPFIVATVGLALVLSEGVRLAQGAREVWLQPMLETPIEITGGEFPVVVTLMRVLIIAGALLVLPLVLLLMRRSGFGRAWRAVADDRLMARLCGVDPLAVTAATFVLASSLAAAGGAVLALSYGGTSYSLGFMIGLKALFASLVGGAGSLLGAVLGGLLIAAMETGWTAYFGSTNRDIVVLAVITILFVLRPNGLLGRGRAVEEGRTTRLS</sequence>
<evidence type="ECO:0000256" key="9">
    <source>
        <dbReference type="SAM" id="Phobius"/>
    </source>
</evidence>
<organism evidence="11 12">
    <name type="scientific">Kaistia hirudinis</name>
    <dbReference type="NCBI Taxonomy" id="1293440"/>
    <lineage>
        <taxon>Bacteria</taxon>
        <taxon>Pseudomonadati</taxon>
        <taxon>Pseudomonadota</taxon>
        <taxon>Alphaproteobacteria</taxon>
        <taxon>Hyphomicrobiales</taxon>
        <taxon>Kaistiaceae</taxon>
        <taxon>Kaistia</taxon>
    </lineage>
</organism>
<dbReference type="CDD" id="cd06582">
    <property type="entry name" value="TM_PBP1_LivH_like"/>
    <property type="match status" value="1"/>
</dbReference>
<dbReference type="PROSITE" id="PS51257">
    <property type="entry name" value="PROKAR_LIPOPROTEIN"/>
    <property type="match status" value="1"/>
</dbReference>
<proteinExistence type="inferred from homology"/>
<dbReference type="GO" id="GO:0006865">
    <property type="term" value="P:amino acid transport"/>
    <property type="evidence" value="ECO:0007669"/>
    <property type="project" value="UniProtKB-KW"/>
</dbReference>
<evidence type="ECO:0000256" key="8">
    <source>
        <dbReference type="ARBA" id="ARBA00037998"/>
    </source>
</evidence>
<feature type="transmembrane region" description="Helical" evidence="9">
    <location>
        <begin position="160"/>
        <end position="177"/>
    </location>
</feature>
<evidence type="ECO:0000313" key="12">
    <source>
        <dbReference type="Proteomes" id="UP000553963"/>
    </source>
</evidence>